<dbReference type="STRING" id="45851.BHV86_07970"/>
<dbReference type="InterPro" id="IPR000253">
    <property type="entry name" value="FHA_dom"/>
</dbReference>
<sequence>MNKCERGHYYDENKFSKCPVCDEDMNKKNIAFLECIFGTGMGKKYPIHEGLNRIGTGCQMDIHLTDDIQITRDNHCTIVYDIDKDKYKIVPSTGSFTYLNNVLLRKPKYIHENDVFRIGRSNFRLVKK</sequence>
<feature type="domain" description="FHA" evidence="1">
    <location>
        <begin position="53"/>
        <end position="119"/>
    </location>
</feature>
<gene>
    <name evidence="2" type="ORF">BUTYVIB_02077</name>
</gene>
<evidence type="ECO:0000313" key="2">
    <source>
        <dbReference type="EMBL" id="EFF67853.1"/>
    </source>
</evidence>
<dbReference type="InterPro" id="IPR008984">
    <property type="entry name" value="SMAD_FHA_dom_sf"/>
</dbReference>
<dbReference type="AlphaFoldDB" id="D4S1V5"/>
<evidence type="ECO:0000259" key="1">
    <source>
        <dbReference type="Pfam" id="PF00498"/>
    </source>
</evidence>
<dbReference type="Pfam" id="PF00498">
    <property type="entry name" value="FHA"/>
    <property type="match status" value="1"/>
</dbReference>
<dbReference type="CDD" id="cd00060">
    <property type="entry name" value="FHA"/>
    <property type="match status" value="1"/>
</dbReference>
<comment type="caution">
    <text evidence="2">The sequence shown here is derived from an EMBL/GenBank/DDBJ whole genome shotgun (WGS) entry which is preliminary data.</text>
</comment>
<reference evidence="2 3" key="1">
    <citation type="submission" date="2010-02" db="EMBL/GenBank/DDBJ databases">
        <authorList>
            <person name="Weinstock G."/>
            <person name="Sodergren E."/>
            <person name="Clifton S."/>
            <person name="Fulton L."/>
            <person name="Fulton B."/>
            <person name="Courtney L."/>
            <person name="Fronick C."/>
            <person name="Harrison M."/>
            <person name="Strong C."/>
            <person name="Farmer C."/>
            <person name="Delahaunty K."/>
            <person name="Markovic C."/>
            <person name="Hall O."/>
            <person name="Minx P."/>
            <person name="Tomlinson C."/>
            <person name="Mitreva M."/>
            <person name="Nelson J."/>
            <person name="Hou S."/>
            <person name="Wollam A."/>
            <person name="Pepin K.H."/>
            <person name="Johnson M."/>
            <person name="Bhonagiri V."/>
            <person name="Zhang X."/>
            <person name="Suruliraj S."/>
            <person name="Warren W."/>
            <person name="Chinwalla A."/>
            <person name="Mardis E.R."/>
            <person name="Wilson R.K."/>
        </authorList>
    </citation>
    <scope>NUCLEOTIDE SEQUENCE [LARGE SCALE GENOMIC DNA]</scope>
    <source>
        <strain evidence="2 3">DSM 2876</strain>
    </source>
</reference>
<dbReference type="eggNOG" id="COG1716">
    <property type="taxonomic scope" value="Bacteria"/>
</dbReference>
<dbReference type="GeneID" id="98917796"/>
<dbReference type="Gene3D" id="2.60.200.20">
    <property type="match status" value="1"/>
</dbReference>
<dbReference type="HOGENOM" id="CLU_1955527_0_0_9"/>
<dbReference type="RefSeq" id="WP_005604042.1">
    <property type="nucleotide sequence ID" value="NZ_GG663524.1"/>
</dbReference>
<dbReference type="EMBL" id="ABWN01000035">
    <property type="protein sequence ID" value="EFF67853.1"/>
    <property type="molecule type" value="Genomic_DNA"/>
</dbReference>
<organism evidence="2 3">
    <name type="scientific">Eshraghiella crossota DSM 2876</name>
    <dbReference type="NCBI Taxonomy" id="511680"/>
    <lineage>
        <taxon>Bacteria</taxon>
        <taxon>Bacillati</taxon>
        <taxon>Bacillota</taxon>
        <taxon>Clostridia</taxon>
        <taxon>Lachnospirales</taxon>
        <taxon>Lachnospiraceae</taxon>
        <taxon>Eshraghiella</taxon>
    </lineage>
</organism>
<name>D4S1V5_9FIRM</name>
<keyword evidence="3" id="KW-1185">Reference proteome</keyword>
<accession>D4S1V5</accession>
<protein>
    <recommendedName>
        <fullName evidence="1">FHA domain-containing protein</fullName>
    </recommendedName>
</protein>
<dbReference type="Proteomes" id="UP000006238">
    <property type="component" value="Unassembled WGS sequence"/>
</dbReference>
<dbReference type="SUPFAM" id="SSF49879">
    <property type="entry name" value="SMAD/FHA domain"/>
    <property type="match status" value="1"/>
</dbReference>
<proteinExistence type="predicted"/>
<evidence type="ECO:0000313" key="3">
    <source>
        <dbReference type="Proteomes" id="UP000006238"/>
    </source>
</evidence>